<feature type="transmembrane region" description="Helical" evidence="1">
    <location>
        <begin position="34"/>
        <end position="59"/>
    </location>
</feature>
<reference evidence="2" key="1">
    <citation type="submission" date="2022-03" db="EMBL/GenBank/DDBJ databases">
        <authorList>
            <person name="Sayadi A."/>
        </authorList>
    </citation>
    <scope>NUCLEOTIDE SEQUENCE</scope>
</reference>
<proteinExistence type="predicted"/>
<dbReference type="AlphaFoldDB" id="A0A9P0PET1"/>
<evidence type="ECO:0000313" key="2">
    <source>
        <dbReference type="EMBL" id="CAH1982745.1"/>
    </source>
</evidence>
<comment type="caution">
    <text evidence="2">The sequence shown here is derived from an EMBL/GenBank/DDBJ whole genome shotgun (WGS) entry which is preliminary data.</text>
</comment>
<accession>A0A9P0PET1</accession>
<keyword evidence="1" id="KW-0812">Transmembrane</keyword>
<keyword evidence="1" id="KW-1133">Transmembrane helix</keyword>
<gene>
    <name evidence="2" type="ORF">ACAOBT_LOCUS15187</name>
</gene>
<dbReference type="EMBL" id="CAKOFQ010006927">
    <property type="protein sequence ID" value="CAH1982745.1"/>
    <property type="molecule type" value="Genomic_DNA"/>
</dbReference>
<evidence type="ECO:0000256" key="1">
    <source>
        <dbReference type="SAM" id="Phobius"/>
    </source>
</evidence>
<sequence length="118" mass="13095">MSAPRHNRIKTAVVVGCVVHRAYRSIRLRNCVTTFNYVAVAYFLLRFVVACVTVGYAVVELVFGICLEVENDVQGYGPLFLPADGVARTYNIVDSMGSLNSNRSDGGHWGGMNCWECW</sequence>
<evidence type="ECO:0000313" key="3">
    <source>
        <dbReference type="Proteomes" id="UP001152888"/>
    </source>
</evidence>
<keyword evidence="1" id="KW-0472">Membrane</keyword>
<protein>
    <submittedName>
        <fullName evidence="2">Uncharacterized protein</fullName>
    </submittedName>
</protein>
<name>A0A9P0PET1_ACAOB</name>
<keyword evidence="3" id="KW-1185">Reference proteome</keyword>
<organism evidence="2 3">
    <name type="scientific">Acanthoscelides obtectus</name>
    <name type="common">Bean weevil</name>
    <name type="synonym">Bruchus obtectus</name>
    <dbReference type="NCBI Taxonomy" id="200917"/>
    <lineage>
        <taxon>Eukaryota</taxon>
        <taxon>Metazoa</taxon>
        <taxon>Ecdysozoa</taxon>
        <taxon>Arthropoda</taxon>
        <taxon>Hexapoda</taxon>
        <taxon>Insecta</taxon>
        <taxon>Pterygota</taxon>
        <taxon>Neoptera</taxon>
        <taxon>Endopterygota</taxon>
        <taxon>Coleoptera</taxon>
        <taxon>Polyphaga</taxon>
        <taxon>Cucujiformia</taxon>
        <taxon>Chrysomeloidea</taxon>
        <taxon>Chrysomelidae</taxon>
        <taxon>Bruchinae</taxon>
        <taxon>Bruchini</taxon>
        <taxon>Acanthoscelides</taxon>
    </lineage>
</organism>
<dbReference type="Proteomes" id="UP001152888">
    <property type="component" value="Unassembled WGS sequence"/>
</dbReference>